<dbReference type="PANTHER" id="PTHR43570:SF20">
    <property type="entry name" value="ALDEHYDE DEHYDROGENASE ALDX-RELATED"/>
    <property type="match status" value="1"/>
</dbReference>
<dbReference type="InterPro" id="IPR029510">
    <property type="entry name" value="Ald_DH_CS_GLU"/>
</dbReference>
<feature type="active site" evidence="5">
    <location>
        <position position="258"/>
    </location>
</feature>
<evidence type="ECO:0000313" key="9">
    <source>
        <dbReference type="EMBL" id="CAA0111368.1"/>
    </source>
</evidence>
<keyword evidence="11" id="KW-1185">Reference proteome</keyword>
<sequence length="481" mass="52479">MTSAQQYVDIAPDDTAFSAVFNAQKSAFNASKYPDYASRHNKLKALENLLLDNRDAIIAALHEDFGHRSADETRIAEISSTVAHIRYARKNLAKWMRPQRRATSIWFLPGSNHIQAQPAGVIGIMAPWNYPINLAVAPLTSALAAGNRAMIKMSEYTPASTKVLKTILAKEFDESEIAVFGGEAESSAQFSKLPFDHLMFTGSIAVGKKVMAAAAPNLTPLTLELGGKSPVIINKDYPMEEAASRITFGKIVNAGQTCVAPDYILLPKGKAEDFAMWMSRKYADRLPEGACSQDYTSIIDQRNYNRLIAILDDAISKGATVIPLEQNSTSSQEKRKFPLTLVINPSSDCRIMQEEIFGPLLPVIETDGLDDAIARINAGGRPLALYYFGHAPAEQEKLLRQTHSGGVTVNDVLLQFLQPSQPFGGTGSSGFGSCHGWEGFRSFSHMKPVFTQKGIGGFTGLKLLYPPYGPLARRLITMMGG</sequence>
<dbReference type="InterPro" id="IPR016161">
    <property type="entry name" value="Ald_DH/histidinol_DH"/>
</dbReference>
<evidence type="ECO:0000256" key="2">
    <source>
        <dbReference type="ARBA" id="ARBA00023002"/>
    </source>
</evidence>
<dbReference type="PROSITE" id="PS00687">
    <property type="entry name" value="ALDEHYDE_DEHYDR_GLU"/>
    <property type="match status" value="1"/>
</dbReference>
<dbReference type="GO" id="GO:0004029">
    <property type="term" value="F:aldehyde dehydrogenase (NAD+) activity"/>
    <property type="evidence" value="ECO:0007669"/>
    <property type="project" value="TreeGrafter"/>
</dbReference>
<dbReference type="InterPro" id="IPR016162">
    <property type="entry name" value="Ald_DH_N"/>
</dbReference>
<dbReference type="OrthoDB" id="9812625at2"/>
<proteinExistence type="inferred from homology"/>
<dbReference type="AlphaFoldDB" id="A0A5S9QIJ9"/>
<gene>
    <name evidence="10" type="primary">calB_7</name>
    <name evidence="9" type="synonym">calB_6</name>
    <name evidence="9" type="ORF">IHBHHGIJ_03292</name>
    <name evidence="10" type="ORF">KFEGEMFD_03505</name>
</gene>
<evidence type="ECO:0000256" key="6">
    <source>
        <dbReference type="PROSITE-ProRule" id="PRU10007"/>
    </source>
</evidence>
<evidence type="ECO:0000313" key="12">
    <source>
        <dbReference type="Proteomes" id="UP000439591"/>
    </source>
</evidence>
<dbReference type="PANTHER" id="PTHR43570">
    <property type="entry name" value="ALDEHYDE DEHYDROGENASE"/>
    <property type="match status" value="1"/>
</dbReference>
<evidence type="ECO:0000313" key="10">
    <source>
        <dbReference type="EMBL" id="CAA0118595.1"/>
    </source>
</evidence>
<dbReference type="Gene3D" id="3.40.309.10">
    <property type="entry name" value="Aldehyde Dehydrogenase, Chain A, domain 2"/>
    <property type="match status" value="1"/>
</dbReference>
<dbReference type="GO" id="GO:0006081">
    <property type="term" value="P:aldehyde metabolic process"/>
    <property type="evidence" value="ECO:0007669"/>
    <property type="project" value="InterPro"/>
</dbReference>
<feature type="domain" description="Aldehyde dehydrogenase" evidence="8">
    <location>
        <begin position="18"/>
        <end position="448"/>
    </location>
</feature>
<dbReference type="InterPro" id="IPR015590">
    <property type="entry name" value="Aldehyde_DH_dom"/>
</dbReference>
<dbReference type="SUPFAM" id="SSF53720">
    <property type="entry name" value="ALDH-like"/>
    <property type="match status" value="1"/>
</dbReference>
<feature type="active site" evidence="5 6">
    <location>
        <position position="224"/>
    </location>
</feature>
<evidence type="ECO:0000256" key="3">
    <source>
        <dbReference type="ARBA" id="ARBA00023027"/>
    </source>
</evidence>
<accession>A0A5S9QIJ9</accession>
<dbReference type="RefSeq" id="WP_159270060.1">
    <property type="nucleotide sequence ID" value="NZ_CACSIK010000003.1"/>
</dbReference>
<evidence type="ECO:0000256" key="4">
    <source>
        <dbReference type="PIRNR" id="PIRNR036492"/>
    </source>
</evidence>
<dbReference type="Proteomes" id="UP000435877">
    <property type="component" value="Unassembled WGS sequence"/>
</dbReference>
<evidence type="ECO:0000259" key="8">
    <source>
        <dbReference type="Pfam" id="PF00171"/>
    </source>
</evidence>
<dbReference type="PIRSF" id="PIRSF036492">
    <property type="entry name" value="ALDH"/>
    <property type="match status" value="1"/>
</dbReference>
<protein>
    <recommendedName>
        <fullName evidence="4">Aldehyde dehydrogenase</fullName>
    </recommendedName>
</protein>
<keyword evidence="3" id="KW-0520">NAD</keyword>
<dbReference type="CDD" id="cd07133">
    <property type="entry name" value="ALDH_CALDH_CalB"/>
    <property type="match status" value="1"/>
</dbReference>
<name>A0A5S9QIJ9_9GAMM</name>
<dbReference type="GO" id="GO:0005737">
    <property type="term" value="C:cytoplasm"/>
    <property type="evidence" value="ECO:0007669"/>
    <property type="project" value="TreeGrafter"/>
</dbReference>
<dbReference type="Proteomes" id="UP000439591">
    <property type="component" value="Unassembled WGS sequence"/>
</dbReference>
<organism evidence="10 12">
    <name type="scientific">Zhongshania aliphaticivorans</name>
    <dbReference type="NCBI Taxonomy" id="1470434"/>
    <lineage>
        <taxon>Bacteria</taxon>
        <taxon>Pseudomonadati</taxon>
        <taxon>Pseudomonadota</taxon>
        <taxon>Gammaproteobacteria</taxon>
        <taxon>Cellvibrionales</taxon>
        <taxon>Spongiibacteraceae</taxon>
        <taxon>Zhongshania</taxon>
    </lineage>
</organism>
<dbReference type="EMBL" id="CACSIK010000003">
    <property type="protein sequence ID" value="CAA0111368.1"/>
    <property type="molecule type" value="Genomic_DNA"/>
</dbReference>
<evidence type="ECO:0000256" key="5">
    <source>
        <dbReference type="PIRSR" id="PIRSR036492-1"/>
    </source>
</evidence>
<dbReference type="Gene3D" id="3.40.605.10">
    <property type="entry name" value="Aldehyde Dehydrogenase, Chain A, domain 1"/>
    <property type="match status" value="1"/>
</dbReference>
<dbReference type="InterPro" id="IPR016163">
    <property type="entry name" value="Ald_DH_C"/>
</dbReference>
<evidence type="ECO:0000256" key="7">
    <source>
        <dbReference type="RuleBase" id="RU003345"/>
    </source>
</evidence>
<dbReference type="EMBL" id="CACSIM010000006">
    <property type="protein sequence ID" value="CAA0118595.1"/>
    <property type="molecule type" value="Genomic_DNA"/>
</dbReference>
<evidence type="ECO:0000256" key="1">
    <source>
        <dbReference type="ARBA" id="ARBA00009986"/>
    </source>
</evidence>
<dbReference type="Pfam" id="PF00171">
    <property type="entry name" value="Aldedh"/>
    <property type="match status" value="1"/>
</dbReference>
<reference evidence="11 12" key="1">
    <citation type="submission" date="2019-11" db="EMBL/GenBank/DDBJ databases">
        <authorList>
            <person name="Holert J."/>
        </authorList>
    </citation>
    <scope>NUCLEOTIDE SEQUENCE [LARGE SCALE GENOMIC DNA]</scope>
    <source>
        <strain evidence="10">BC3_2A</strain>
        <strain evidence="9">SB11_1A</strain>
    </source>
</reference>
<comment type="similarity">
    <text evidence="1 4 7">Belongs to the aldehyde dehydrogenase family.</text>
</comment>
<dbReference type="InterPro" id="IPR012394">
    <property type="entry name" value="Aldehyde_DH_NAD(P)"/>
</dbReference>
<evidence type="ECO:0000313" key="11">
    <source>
        <dbReference type="Proteomes" id="UP000435877"/>
    </source>
</evidence>
<keyword evidence="2 4" id="KW-0560">Oxidoreductase</keyword>